<dbReference type="Pfam" id="PF20414">
    <property type="entry name" value="DUF6698"/>
    <property type="match status" value="1"/>
</dbReference>
<organism evidence="2 3">
    <name type="scientific">Hermanssonia centrifuga</name>
    <dbReference type="NCBI Taxonomy" id="98765"/>
    <lineage>
        <taxon>Eukaryota</taxon>
        <taxon>Fungi</taxon>
        <taxon>Dikarya</taxon>
        <taxon>Basidiomycota</taxon>
        <taxon>Agaricomycotina</taxon>
        <taxon>Agaricomycetes</taxon>
        <taxon>Polyporales</taxon>
        <taxon>Meruliaceae</taxon>
        <taxon>Hermanssonia</taxon>
    </lineage>
</organism>
<keyword evidence="3" id="KW-1185">Reference proteome</keyword>
<gene>
    <name evidence="2" type="ORF">PHLCEN_2v12605</name>
</gene>
<protein>
    <submittedName>
        <fullName evidence="2">Uncharacterized protein</fullName>
    </submittedName>
</protein>
<feature type="compositionally biased region" description="Polar residues" evidence="1">
    <location>
        <begin position="338"/>
        <end position="366"/>
    </location>
</feature>
<reference evidence="2 3" key="1">
    <citation type="submission" date="2018-02" db="EMBL/GenBank/DDBJ databases">
        <title>Genome sequence of the basidiomycete white-rot fungus Phlebia centrifuga.</title>
        <authorList>
            <person name="Granchi Z."/>
            <person name="Peng M."/>
            <person name="de Vries R.P."/>
            <person name="Hilden K."/>
            <person name="Makela M.R."/>
            <person name="Grigoriev I."/>
            <person name="Riley R."/>
        </authorList>
    </citation>
    <scope>NUCLEOTIDE SEQUENCE [LARGE SCALE GENOMIC DNA]</scope>
    <source>
        <strain evidence="2 3">FBCC195</strain>
    </source>
</reference>
<sequence length="415" mass="45354">MTVDINETNDNRDERNEEVEGGKQGTNNKREDAEKAYKELKIENLKLREVLAKGQKKVVDVPLTTTALGPEIGKYAQKFITVIPLVDFAIIHNTGWPNINPQSPQRFSSKAGFKLGIIAEIFDIFPEGSKVPSIIGKSDWFNEVLLRSGLYNLSALKPDARPSATSNGVKWGVCEVTENMIATTCTVALHHLSYDRQFQAIGDQTGFKYMEFYERLLQMLITKQHTPHVKAIKQVWNKVALDGVMPCVVDNPVVADEDADEEGDCCFLQRWEDDEVEIIDAGVDGIFLGNQVDTEPEEHSEPSLPPSLSQAGAAQNVTQPATLSQSAHPVFTPAPHTATLSHSISARSQPPQATLSGETTSTQTMANPEDIAPAAVSRKPTRKTGKGATLGSNTGSKKAAASHSNRRGQSRDDHE</sequence>
<evidence type="ECO:0000256" key="1">
    <source>
        <dbReference type="SAM" id="MobiDB-lite"/>
    </source>
</evidence>
<feature type="region of interest" description="Disordered" evidence="1">
    <location>
        <begin position="1"/>
        <end position="33"/>
    </location>
</feature>
<name>A0A2R6NHR3_9APHY</name>
<evidence type="ECO:0000313" key="3">
    <source>
        <dbReference type="Proteomes" id="UP000186601"/>
    </source>
</evidence>
<dbReference type="EMBL" id="MLYV02001273">
    <property type="protein sequence ID" value="PSR71522.1"/>
    <property type="molecule type" value="Genomic_DNA"/>
</dbReference>
<evidence type="ECO:0000313" key="2">
    <source>
        <dbReference type="EMBL" id="PSR71522.1"/>
    </source>
</evidence>
<dbReference type="Proteomes" id="UP000186601">
    <property type="component" value="Unassembled WGS sequence"/>
</dbReference>
<dbReference type="AlphaFoldDB" id="A0A2R6NHR3"/>
<feature type="compositionally biased region" description="Basic and acidic residues" evidence="1">
    <location>
        <begin position="9"/>
        <end position="21"/>
    </location>
</feature>
<feature type="region of interest" description="Disordered" evidence="1">
    <location>
        <begin position="293"/>
        <end position="415"/>
    </location>
</feature>
<proteinExistence type="predicted"/>
<dbReference type="InterPro" id="IPR046521">
    <property type="entry name" value="DUF6698"/>
</dbReference>
<comment type="caution">
    <text evidence="2">The sequence shown here is derived from an EMBL/GenBank/DDBJ whole genome shotgun (WGS) entry which is preliminary data.</text>
</comment>
<accession>A0A2R6NHR3</accession>
<feature type="compositionally biased region" description="Polar residues" evidence="1">
    <location>
        <begin position="310"/>
        <end position="327"/>
    </location>
</feature>